<protein>
    <recommendedName>
        <fullName evidence="3">PA14 domain-containing protein</fullName>
    </recommendedName>
</protein>
<evidence type="ECO:0000313" key="5">
    <source>
        <dbReference type="Proteomes" id="UP001140502"/>
    </source>
</evidence>
<accession>A0A9W8W4H3</accession>
<reference evidence="4" key="1">
    <citation type="submission" date="2022-10" db="EMBL/GenBank/DDBJ databases">
        <title>Tapping the CABI collections for fungal endophytes: first genome assemblies for Collariella, Neodidymelliopsis, Ascochyta clinopodiicola, Didymella pomorum, Didymosphaeria variabile, Neocosmospora piperis and Neocucurbitaria cava.</title>
        <authorList>
            <person name="Hill R."/>
        </authorList>
    </citation>
    <scope>NUCLEOTIDE SEQUENCE</scope>
    <source>
        <strain evidence="4">IMI 366586</strain>
    </source>
</reference>
<dbReference type="Gene3D" id="2.60.120.1560">
    <property type="match status" value="1"/>
</dbReference>
<keyword evidence="2" id="KW-0732">Signal</keyword>
<proteinExistence type="predicted"/>
<feature type="compositionally biased region" description="Low complexity" evidence="1">
    <location>
        <begin position="27"/>
        <end position="47"/>
    </location>
</feature>
<evidence type="ECO:0000313" key="4">
    <source>
        <dbReference type="EMBL" id="KAJ4311037.1"/>
    </source>
</evidence>
<dbReference type="InterPro" id="IPR018871">
    <property type="entry name" value="GLEYA_adhesin_domain"/>
</dbReference>
<gene>
    <name evidence="4" type="ORF">N0V84_010651</name>
</gene>
<keyword evidence="5" id="KW-1185">Reference proteome</keyword>
<dbReference type="PROSITE" id="PS51820">
    <property type="entry name" value="PA14"/>
    <property type="match status" value="1"/>
</dbReference>
<dbReference type="Proteomes" id="UP001140502">
    <property type="component" value="Unassembled WGS sequence"/>
</dbReference>
<evidence type="ECO:0000256" key="1">
    <source>
        <dbReference type="SAM" id="MobiDB-lite"/>
    </source>
</evidence>
<feature type="region of interest" description="Disordered" evidence="1">
    <location>
        <begin position="22"/>
        <end position="47"/>
    </location>
</feature>
<feature type="signal peptide" evidence="2">
    <location>
        <begin position="1"/>
        <end position="21"/>
    </location>
</feature>
<dbReference type="Pfam" id="PF10528">
    <property type="entry name" value="GLEYA"/>
    <property type="match status" value="1"/>
</dbReference>
<sequence>MVNAKSFIAALACASLTAVQAGPCRPSTTQSTDAAATSSTESASSTVISAVDTTTELTLTTDISTSKVSTSEPVTTTTTTETTLSASTTEESTTTTATACPTPVSCNNLGFDWAYYSNPAQNTDTTYSNFHPSSFKRVNPLYVGTTSYVGGLYQAGPQNAPGPIYGSTANLNLDYFALNHHAYLYACETGTYQFDIPYANDAVYLWLGAKAYIGWSEANADAKARYNQPDHIAGSASFSVDLPAGAYIPMRFVYGQAQYGGGFTFTVTTPSGQVIVGSEVTSSPYVVRYSCDGILAPRYPAFGQEI</sequence>
<organism evidence="4 5">
    <name type="scientific">Fusarium piperis</name>
    <dbReference type="NCBI Taxonomy" id="1435070"/>
    <lineage>
        <taxon>Eukaryota</taxon>
        <taxon>Fungi</taxon>
        <taxon>Dikarya</taxon>
        <taxon>Ascomycota</taxon>
        <taxon>Pezizomycotina</taxon>
        <taxon>Sordariomycetes</taxon>
        <taxon>Hypocreomycetidae</taxon>
        <taxon>Hypocreales</taxon>
        <taxon>Nectriaceae</taxon>
        <taxon>Fusarium</taxon>
        <taxon>Fusarium solani species complex</taxon>
    </lineage>
</organism>
<comment type="caution">
    <text evidence="4">The sequence shown here is derived from an EMBL/GenBank/DDBJ whole genome shotgun (WGS) entry which is preliminary data.</text>
</comment>
<evidence type="ECO:0000256" key="2">
    <source>
        <dbReference type="SAM" id="SignalP"/>
    </source>
</evidence>
<feature type="region of interest" description="Disordered" evidence="1">
    <location>
        <begin position="64"/>
        <end position="98"/>
    </location>
</feature>
<dbReference type="EMBL" id="JAPEUR010000348">
    <property type="protein sequence ID" value="KAJ4311037.1"/>
    <property type="molecule type" value="Genomic_DNA"/>
</dbReference>
<feature type="chain" id="PRO_5040818406" description="PA14 domain-containing protein" evidence="2">
    <location>
        <begin position="22"/>
        <end position="306"/>
    </location>
</feature>
<name>A0A9W8W4H3_9HYPO</name>
<dbReference type="InterPro" id="IPR037524">
    <property type="entry name" value="PA14/GLEYA"/>
</dbReference>
<dbReference type="OrthoDB" id="4388755at2759"/>
<evidence type="ECO:0000259" key="3">
    <source>
        <dbReference type="PROSITE" id="PS51820"/>
    </source>
</evidence>
<dbReference type="AlphaFoldDB" id="A0A9W8W4H3"/>
<feature type="domain" description="PA14" evidence="3">
    <location>
        <begin position="120"/>
        <end position="281"/>
    </location>
</feature>